<name>A0ABN7MAG5_9BACT</name>
<sequence length="114" mass="12254">MLCCGGPVRGSSSPRPIHPLHLTPIRHEAVPGDPVRVDSARPDFHSTLRKLDRPLGQRTGILKKVYDIEPSMHIDLLSKNTVPLRNGRACSLLCGGAGPSFYAACAGHPDRTPA</sequence>
<keyword evidence="2" id="KW-1185">Reference proteome</keyword>
<dbReference type="Proteomes" id="UP000675880">
    <property type="component" value="Unassembled WGS sequence"/>
</dbReference>
<comment type="caution">
    <text evidence="1">The sequence shown here is derived from an EMBL/GenBank/DDBJ whole genome shotgun (WGS) entry which is preliminary data.</text>
</comment>
<proteinExistence type="predicted"/>
<dbReference type="EMBL" id="CAJNBJ010000018">
    <property type="protein sequence ID" value="CAE6787290.1"/>
    <property type="molecule type" value="Genomic_DNA"/>
</dbReference>
<reference evidence="1 2" key="1">
    <citation type="submission" date="2021-02" db="EMBL/GenBank/DDBJ databases">
        <authorList>
            <person name="Han P."/>
        </authorList>
    </citation>
    <scope>NUCLEOTIDE SEQUENCE [LARGE SCALE GENOMIC DNA]</scope>
    <source>
        <strain evidence="1">Candidatus Nitrospira sp. ZN2</strain>
    </source>
</reference>
<gene>
    <name evidence="1" type="ORF">NSPZN2_50170</name>
</gene>
<protein>
    <submittedName>
        <fullName evidence="1">Uncharacterized protein</fullName>
    </submittedName>
</protein>
<organism evidence="1 2">
    <name type="scientific">Nitrospira defluvii</name>
    <dbReference type="NCBI Taxonomy" id="330214"/>
    <lineage>
        <taxon>Bacteria</taxon>
        <taxon>Pseudomonadati</taxon>
        <taxon>Nitrospirota</taxon>
        <taxon>Nitrospiria</taxon>
        <taxon>Nitrospirales</taxon>
        <taxon>Nitrospiraceae</taxon>
        <taxon>Nitrospira</taxon>
    </lineage>
</organism>
<accession>A0ABN7MAG5</accession>
<evidence type="ECO:0000313" key="1">
    <source>
        <dbReference type="EMBL" id="CAE6787290.1"/>
    </source>
</evidence>
<evidence type="ECO:0000313" key="2">
    <source>
        <dbReference type="Proteomes" id="UP000675880"/>
    </source>
</evidence>